<gene>
    <name evidence="2" type="ORF">ENU08_06110</name>
    <name evidence="1" type="ORF">ENU41_05250</name>
</gene>
<evidence type="ECO:0000313" key="2">
    <source>
        <dbReference type="EMBL" id="HGQ64801.1"/>
    </source>
</evidence>
<protein>
    <submittedName>
        <fullName evidence="2">Uncharacterized protein</fullName>
    </submittedName>
</protein>
<organism evidence="2">
    <name type="scientific">Ignisphaera aggregans</name>
    <dbReference type="NCBI Taxonomy" id="334771"/>
    <lineage>
        <taxon>Archaea</taxon>
        <taxon>Thermoproteota</taxon>
        <taxon>Thermoprotei</taxon>
        <taxon>Desulfurococcales</taxon>
        <taxon>Desulfurococcaceae</taxon>
        <taxon>Ignisphaera</taxon>
    </lineage>
</organism>
<dbReference type="AlphaFoldDB" id="A0A7C4JKV5"/>
<evidence type="ECO:0000313" key="1">
    <source>
        <dbReference type="EMBL" id="HGQ36067.1"/>
    </source>
</evidence>
<reference evidence="2" key="1">
    <citation type="journal article" date="2020" name="mSystems">
        <title>Genome- and Community-Level Interaction Insights into Carbon Utilization and Element Cycling Functions of Hydrothermarchaeota in Hydrothermal Sediment.</title>
        <authorList>
            <person name="Zhou Z."/>
            <person name="Liu Y."/>
            <person name="Xu W."/>
            <person name="Pan J."/>
            <person name="Luo Z.H."/>
            <person name="Li M."/>
        </authorList>
    </citation>
    <scope>NUCLEOTIDE SEQUENCE [LARGE SCALE GENOMIC DNA]</scope>
    <source>
        <strain evidence="2">SpSt-637</strain>
        <strain evidence="1">SpSt-667</strain>
    </source>
</reference>
<comment type="caution">
    <text evidence="2">The sequence shown here is derived from an EMBL/GenBank/DDBJ whole genome shotgun (WGS) entry which is preliminary data.</text>
</comment>
<accession>A0A7C4JKV5</accession>
<proteinExistence type="predicted"/>
<dbReference type="EMBL" id="DTBD01000055">
    <property type="protein sequence ID" value="HGQ64801.1"/>
    <property type="molecule type" value="Genomic_DNA"/>
</dbReference>
<sequence>MKERILIPGIASKEGWKKYFKIDILRVLGYCQRVLGLYNRVCMDNSNPTIKKMVMGIIGRDTIGHWREIQSLYKKFYGITCIKCEEAIKRIAKGVPFESVVDETTLRIPGRWELVEDLNILMLILNNIVNKTVNPEEIEAESTNISEGVTKRLSSNPLEILRFIKGFYSTSISLLPLYNDYTFFLYISRSIYIGLLSKYFPNLDIDMLNSYSINFERIKLCKDDEYTILIPSRDSVIHYINMYIETIYRIIKKSLKIKISSFFNLVDEELKYISTMIHEVENLEEEFNTSISQRLVNAIHKNSITRKLKHSYIYATAIAVFNADKDRVAIGSTVLKCKDFLDGLSPYILTGLAHLEDIQQKEDKKTFKAKIRIYYSTNQ</sequence>
<name>A0A7C4JKV5_9CREN</name>
<dbReference type="EMBL" id="DTCK01000034">
    <property type="protein sequence ID" value="HGQ36067.1"/>
    <property type="molecule type" value="Genomic_DNA"/>
</dbReference>